<dbReference type="InterPro" id="IPR050834">
    <property type="entry name" value="Glycosyltransf_2"/>
</dbReference>
<reference evidence="6" key="1">
    <citation type="submission" date="2020-08" db="EMBL/GenBank/DDBJ databases">
        <title>Genome public.</title>
        <authorList>
            <person name="Liu C."/>
            <person name="Sun Q."/>
        </authorList>
    </citation>
    <scope>NUCLEOTIDE SEQUENCE</scope>
    <source>
        <strain evidence="6">BX1005</strain>
    </source>
</reference>
<gene>
    <name evidence="6" type="ORF">H8S17_01025</name>
</gene>
<evidence type="ECO:0000256" key="4">
    <source>
        <dbReference type="SAM" id="Phobius"/>
    </source>
</evidence>
<dbReference type="EMBL" id="JACOPH010000001">
    <property type="protein sequence ID" value="MBC5712802.1"/>
    <property type="molecule type" value="Genomic_DNA"/>
</dbReference>
<dbReference type="Pfam" id="PF00535">
    <property type="entry name" value="Glycos_transf_2"/>
    <property type="match status" value="1"/>
</dbReference>
<dbReference type="PANTHER" id="PTHR43685">
    <property type="entry name" value="GLYCOSYLTRANSFERASE"/>
    <property type="match status" value="1"/>
</dbReference>
<evidence type="ECO:0000256" key="1">
    <source>
        <dbReference type="ARBA" id="ARBA00006739"/>
    </source>
</evidence>
<dbReference type="RefSeq" id="WP_186865854.1">
    <property type="nucleotide sequence ID" value="NZ_JACOPH010000001.1"/>
</dbReference>
<keyword evidence="2" id="KW-0328">Glycosyltransferase</keyword>
<keyword evidence="3" id="KW-0808">Transferase</keyword>
<dbReference type="PANTHER" id="PTHR43685:SF5">
    <property type="entry name" value="GLYCOSYLTRANSFERASE EPSE-RELATED"/>
    <property type="match status" value="1"/>
</dbReference>
<keyword evidence="7" id="KW-1185">Reference proteome</keyword>
<evidence type="ECO:0000259" key="5">
    <source>
        <dbReference type="Pfam" id="PF00535"/>
    </source>
</evidence>
<proteinExistence type="inferred from homology"/>
<accession>A0A923LL51</accession>
<feature type="transmembrane region" description="Helical" evidence="4">
    <location>
        <begin position="242"/>
        <end position="262"/>
    </location>
</feature>
<comment type="similarity">
    <text evidence="1">Belongs to the glycosyltransferase 2 family.</text>
</comment>
<feature type="domain" description="Glycosyltransferase 2-like" evidence="5">
    <location>
        <begin position="5"/>
        <end position="167"/>
    </location>
</feature>
<dbReference type="Gene3D" id="3.90.550.10">
    <property type="entry name" value="Spore Coat Polysaccharide Biosynthesis Protein SpsA, Chain A"/>
    <property type="match status" value="1"/>
</dbReference>
<dbReference type="GO" id="GO:0016757">
    <property type="term" value="F:glycosyltransferase activity"/>
    <property type="evidence" value="ECO:0007669"/>
    <property type="project" value="UniProtKB-KW"/>
</dbReference>
<keyword evidence="4" id="KW-0812">Transmembrane</keyword>
<dbReference type="Proteomes" id="UP000606720">
    <property type="component" value="Unassembled WGS sequence"/>
</dbReference>
<organism evidence="6 7">
    <name type="scientific">Roseburia zhanii</name>
    <dbReference type="NCBI Taxonomy" id="2763064"/>
    <lineage>
        <taxon>Bacteria</taxon>
        <taxon>Bacillati</taxon>
        <taxon>Bacillota</taxon>
        <taxon>Clostridia</taxon>
        <taxon>Lachnospirales</taxon>
        <taxon>Lachnospiraceae</taxon>
        <taxon>Roseburia</taxon>
    </lineage>
</organism>
<evidence type="ECO:0000313" key="7">
    <source>
        <dbReference type="Proteomes" id="UP000606720"/>
    </source>
</evidence>
<dbReference type="CDD" id="cd00761">
    <property type="entry name" value="Glyco_tranf_GTA_type"/>
    <property type="match status" value="1"/>
</dbReference>
<dbReference type="SUPFAM" id="SSF53448">
    <property type="entry name" value="Nucleotide-diphospho-sugar transferases"/>
    <property type="match status" value="1"/>
</dbReference>
<keyword evidence="4" id="KW-0472">Membrane</keyword>
<evidence type="ECO:0000313" key="6">
    <source>
        <dbReference type="EMBL" id="MBC5712802.1"/>
    </source>
</evidence>
<evidence type="ECO:0000256" key="2">
    <source>
        <dbReference type="ARBA" id="ARBA00022676"/>
    </source>
</evidence>
<keyword evidence="4" id="KW-1133">Transmembrane helix</keyword>
<protein>
    <submittedName>
        <fullName evidence="6">Glycosyltransferase family 2 protein</fullName>
    </submittedName>
</protein>
<dbReference type="AlphaFoldDB" id="A0A923LL51"/>
<comment type="caution">
    <text evidence="6">The sequence shown here is derived from an EMBL/GenBank/DDBJ whole genome shotgun (WGS) entry which is preliminary data.</text>
</comment>
<name>A0A923LL51_9FIRM</name>
<dbReference type="InterPro" id="IPR029044">
    <property type="entry name" value="Nucleotide-diphossugar_trans"/>
</dbReference>
<sequence length="271" mass="31888">MPQVSVIMSVYNAQSEEILRTAIESICSQTFLDFEFIICDDGSTDDTWEKLQKIAATDSRIQLIHNKENRKAGYARNCCIRQASGNYIAVMDADDISDPRRLEIEKEYLDEHGECDFVGGRGQFFIQDIGDDQETYWFCKTPKAKDFLFSVPFVHASCMFRKEALQKVHGYDTTKKRVRMEDYDMLLRLYANGCYGSNVEDILYYIRRDDNQYKRRKYRYRWNEAKMKYQGFSSLGLMPKGMIYVIKPLIVGLIPWRVSAILQKKYYRKKL</sequence>
<dbReference type="InterPro" id="IPR001173">
    <property type="entry name" value="Glyco_trans_2-like"/>
</dbReference>
<evidence type="ECO:0000256" key="3">
    <source>
        <dbReference type="ARBA" id="ARBA00022679"/>
    </source>
</evidence>